<evidence type="ECO:0000313" key="2">
    <source>
        <dbReference type="EMBL" id="OJD24150.1"/>
    </source>
</evidence>
<sequence>MGFIRATKRDFWRIFKKAWEDAVTPTNIQAVFSATGIQNLNPQRVLDKIQQRPETPTEMSNQQTPTTIRANGRLSLDLQRLVHGGEMMALEREILTIENRGLRDILNNERKHRKRGKALGLADPDNPSRTQFFSPAKNEKARKEDAKLQRAILREENDAAAAERRLQHEEARKAAAQRREKDKAAKKAQRLIEKELRDSKKVQQQKKKKERAAILHQAR</sequence>
<evidence type="ECO:0000256" key="1">
    <source>
        <dbReference type="SAM" id="MobiDB-lite"/>
    </source>
</evidence>
<keyword evidence="3" id="KW-1185">Reference proteome</keyword>
<protein>
    <submittedName>
        <fullName evidence="2">Uncharacterized protein</fullName>
    </submittedName>
</protein>
<reference evidence="2 3" key="1">
    <citation type="submission" date="2015-08" db="EMBL/GenBank/DDBJ databases">
        <title>Emmonsia species relationships and genome sequence.</title>
        <authorList>
            <person name="Cuomo C.A."/>
            <person name="Schwartz I.S."/>
            <person name="Kenyon C."/>
            <person name="De Hoog G.S."/>
            <person name="Govender N.P."/>
            <person name="Botha A."/>
            <person name="Moreno L."/>
            <person name="De Vries M."/>
            <person name="Munoz J.F."/>
            <person name="Stielow J.B."/>
        </authorList>
    </citation>
    <scope>NUCLEOTIDE SEQUENCE [LARGE SCALE GENOMIC DNA]</scope>
    <source>
        <strain evidence="2 3">EI222</strain>
    </source>
</reference>
<feature type="region of interest" description="Disordered" evidence="1">
    <location>
        <begin position="158"/>
        <end position="219"/>
    </location>
</feature>
<dbReference type="AlphaFoldDB" id="A0A1J9Q5Y9"/>
<feature type="compositionally biased region" description="Basic and acidic residues" evidence="1">
    <location>
        <begin position="158"/>
        <end position="201"/>
    </location>
</feature>
<feature type="region of interest" description="Disordered" evidence="1">
    <location>
        <begin position="114"/>
        <end position="143"/>
    </location>
</feature>
<comment type="caution">
    <text evidence="2">The sequence shown here is derived from an EMBL/GenBank/DDBJ whole genome shotgun (WGS) entry which is preliminary data.</text>
</comment>
<evidence type="ECO:0000313" key="3">
    <source>
        <dbReference type="Proteomes" id="UP000242791"/>
    </source>
</evidence>
<dbReference type="VEuPathDB" id="FungiDB:ACJ73_04493"/>
<dbReference type="Proteomes" id="UP000242791">
    <property type="component" value="Unassembled WGS sequence"/>
</dbReference>
<dbReference type="OrthoDB" id="3945463at2759"/>
<proteinExistence type="predicted"/>
<name>A0A1J9Q5Y9_9EURO</name>
<organism evidence="2 3">
    <name type="scientific">Blastomyces percursus</name>
    <dbReference type="NCBI Taxonomy" id="1658174"/>
    <lineage>
        <taxon>Eukaryota</taxon>
        <taxon>Fungi</taxon>
        <taxon>Dikarya</taxon>
        <taxon>Ascomycota</taxon>
        <taxon>Pezizomycotina</taxon>
        <taxon>Eurotiomycetes</taxon>
        <taxon>Eurotiomycetidae</taxon>
        <taxon>Onygenales</taxon>
        <taxon>Ajellomycetaceae</taxon>
        <taxon>Blastomyces</taxon>
    </lineage>
</organism>
<gene>
    <name evidence="2" type="ORF">ACJ73_04493</name>
</gene>
<dbReference type="STRING" id="1658174.A0A1J9Q5Y9"/>
<dbReference type="EMBL" id="LGTZ01000625">
    <property type="protein sequence ID" value="OJD24150.1"/>
    <property type="molecule type" value="Genomic_DNA"/>
</dbReference>
<accession>A0A1J9Q5Y9</accession>